<gene>
    <name evidence="1" type="ORF">LIPSTDRAFT_107679</name>
</gene>
<sequence>MTSTRANHIRLVMTVENFEDMDSDVELEEYAFDSELVQTMNALAMLRYDKEGDKKLKAQQSVVAVLQRATGGGMVLTRKSGLQV</sequence>
<dbReference type="Proteomes" id="UP000094385">
    <property type="component" value="Unassembled WGS sequence"/>
</dbReference>
<proteinExistence type="predicted"/>
<keyword evidence="2" id="KW-1185">Reference proteome</keyword>
<reference evidence="1 2" key="1">
    <citation type="journal article" date="2016" name="Proc. Natl. Acad. Sci. U.S.A.">
        <title>Comparative genomics of biotechnologically important yeasts.</title>
        <authorList>
            <person name="Riley R."/>
            <person name="Haridas S."/>
            <person name="Wolfe K.H."/>
            <person name="Lopes M.R."/>
            <person name="Hittinger C.T."/>
            <person name="Goeker M."/>
            <person name="Salamov A.A."/>
            <person name="Wisecaver J.H."/>
            <person name="Long T.M."/>
            <person name="Calvey C.H."/>
            <person name="Aerts A.L."/>
            <person name="Barry K.W."/>
            <person name="Choi C."/>
            <person name="Clum A."/>
            <person name="Coughlan A.Y."/>
            <person name="Deshpande S."/>
            <person name="Douglass A.P."/>
            <person name="Hanson S.J."/>
            <person name="Klenk H.-P."/>
            <person name="LaButti K.M."/>
            <person name="Lapidus A."/>
            <person name="Lindquist E.A."/>
            <person name="Lipzen A.M."/>
            <person name="Meier-Kolthoff J.P."/>
            <person name="Ohm R.A."/>
            <person name="Otillar R.P."/>
            <person name="Pangilinan J.L."/>
            <person name="Peng Y."/>
            <person name="Rokas A."/>
            <person name="Rosa C.A."/>
            <person name="Scheuner C."/>
            <person name="Sibirny A.A."/>
            <person name="Slot J.C."/>
            <person name="Stielow J.B."/>
            <person name="Sun H."/>
            <person name="Kurtzman C.P."/>
            <person name="Blackwell M."/>
            <person name="Grigoriev I.V."/>
            <person name="Jeffries T.W."/>
        </authorList>
    </citation>
    <scope>NUCLEOTIDE SEQUENCE [LARGE SCALE GENOMIC DNA]</scope>
    <source>
        <strain evidence="1 2">NRRL Y-11557</strain>
    </source>
</reference>
<organism evidence="1 2">
    <name type="scientific">Lipomyces starkeyi NRRL Y-11557</name>
    <dbReference type="NCBI Taxonomy" id="675824"/>
    <lineage>
        <taxon>Eukaryota</taxon>
        <taxon>Fungi</taxon>
        <taxon>Dikarya</taxon>
        <taxon>Ascomycota</taxon>
        <taxon>Saccharomycotina</taxon>
        <taxon>Lipomycetes</taxon>
        <taxon>Lipomycetales</taxon>
        <taxon>Lipomycetaceae</taxon>
        <taxon>Lipomyces</taxon>
    </lineage>
</organism>
<protein>
    <submittedName>
        <fullName evidence="1">Uncharacterized protein</fullName>
    </submittedName>
</protein>
<name>A0A1E3PVW5_LIPST</name>
<dbReference type="AlphaFoldDB" id="A0A1E3PVW5"/>
<dbReference type="EMBL" id="KV454303">
    <property type="protein sequence ID" value="ODQ69428.1"/>
    <property type="molecule type" value="Genomic_DNA"/>
</dbReference>
<evidence type="ECO:0000313" key="1">
    <source>
        <dbReference type="EMBL" id="ODQ69428.1"/>
    </source>
</evidence>
<evidence type="ECO:0000313" key="2">
    <source>
        <dbReference type="Proteomes" id="UP000094385"/>
    </source>
</evidence>
<accession>A0A1E3PVW5</accession>